<dbReference type="Proteomes" id="UP000444721">
    <property type="component" value="Unassembled WGS sequence"/>
</dbReference>
<feature type="compositionally biased region" description="Low complexity" evidence="1">
    <location>
        <begin position="278"/>
        <end position="291"/>
    </location>
</feature>
<feature type="compositionally biased region" description="Polar residues" evidence="1">
    <location>
        <begin position="230"/>
        <end position="249"/>
    </location>
</feature>
<feature type="compositionally biased region" description="Polar residues" evidence="1">
    <location>
        <begin position="319"/>
        <end position="337"/>
    </location>
</feature>
<name>A0A6A5BQ93_NAEFO</name>
<dbReference type="EMBL" id="VFQX01000040">
    <property type="protein sequence ID" value="KAF0976294.1"/>
    <property type="molecule type" value="Genomic_DNA"/>
</dbReference>
<proteinExistence type="predicted"/>
<gene>
    <name evidence="2" type="ORF">FDP41_004668</name>
</gene>
<dbReference type="VEuPathDB" id="AmoebaDB:NfTy_070030"/>
<dbReference type="VEuPathDB" id="AmoebaDB:NF0128710"/>
<dbReference type="AlphaFoldDB" id="A0A6A5BQ93"/>
<sequence>MGSAPSSHQPINISGGEASGELSSSSFCCHLNHSEKLQNFGSGLAREAHTFSSERTLRQKKNYDLHHQTIHESFLQTHSRPRPLKTFSSLPNEIQVNRSYPSSYPLKTCHHEEVNVKLKEPQQVHLDVKRPHSLSLPSSPGLSIPSDKHGRFLSLSSQHVNSSSTLIMVKERSKNSLNNSTPPPVSLSTVSTTSQQPKDSPKNQSDDSNSKSVVLPRPTKPPISYLHPNYVSSDSNSSLHRKTVVSNHLPQLRQRRREGPLWQECASATASHVNTLNSSSTHPSQTSHSLSRSSNQVASTRIPDDVNPRSFSPFKTFHNDSQPLQNSVSDSSIVQQHQKSHADRTTPCTTPPPEVNLGNDECRITVTAPTFPPSMTPKHRLHKKHHHISKRLFQLHTRRQELINDHPIYAHFKNFKEESLSEQYVDEFEQEVKL</sequence>
<reference evidence="2 3" key="1">
    <citation type="journal article" date="2019" name="Sci. Rep.">
        <title>Nanopore sequencing improves the draft genome of the human pathogenic amoeba Naegleria fowleri.</title>
        <authorList>
            <person name="Liechti N."/>
            <person name="Schurch N."/>
            <person name="Bruggmann R."/>
            <person name="Wittwer M."/>
        </authorList>
    </citation>
    <scope>NUCLEOTIDE SEQUENCE [LARGE SCALE GENOMIC DNA]</scope>
    <source>
        <strain evidence="2 3">ATCC 30894</strain>
    </source>
</reference>
<feature type="compositionally biased region" description="Low complexity" evidence="1">
    <location>
        <begin position="133"/>
        <end position="145"/>
    </location>
</feature>
<dbReference type="RefSeq" id="XP_044561007.1">
    <property type="nucleotide sequence ID" value="XM_044708107.1"/>
</dbReference>
<organism evidence="2 3">
    <name type="scientific">Naegleria fowleri</name>
    <name type="common">Brain eating amoeba</name>
    <dbReference type="NCBI Taxonomy" id="5763"/>
    <lineage>
        <taxon>Eukaryota</taxon>
        <taxon>Discoba</taxon>
        <taxon>Heterolobosea</taxon>
        <taxon>Tetramitia</taxon>
        <taxon>Eutetramitia</taxon>
        <taxon>Vahlkampfiidae</taxon>
        <taxon>Naegleria</taxon>
    </lineage>
</organism>
<evidence type="ECO:0000313" key="3">
    <source>
        <dbReference type="Proteomes" id="UP000444721"/>
    </source>
</evidence>
<accession>A0A6A5BQ93</accession>
<feature type="region of interest" description="Disordered" evidence="1">
    <location>
        <begin position="125"/>
        <end position="149"/>
    </location>
</feature>
<dbReference type="VEuPathDB" id="AmoebaDB:FDP41_004668"/>
<protein>
    <submittedName>
        <fullName evidence="2">Uncharacterized protein</fullName>
    </submittedName>
</protein>
<dbReference type="GeneID" id="68111886"/>
<evidence type="ECO:0000256" key="1">
    <source>
        <dbReference type="SAM" id="MobiDB-lite"/>
    </source>
</evidence>
<feature type="region of interest" description="Disordered" evidence="1">
    <location>
        <begin position="173"/>
        <end position="261"/>
    </location>
</feature>
<feature type="compositionally biased region" description="Low complexity" evidence="1">
    <location>
        <begin position="176"/>
        <end position="197"/>
    </location>
</feature>
<keyword evidence="3" id="KW-1185">Reference proteome</keyword>
<feature type="region of interest" description="Disordered" evidence="1">
    <location>
        <begin position="273"/>
        <end position="357"/>
    </location>
</feature>
<feature type="compositionally biased region" description="Basic and acidic residues" evidence="1">
    <location>
        <begin position="199"/>
        <end position="209"/>
    </location>
</feature>
<comment type="caution">
    <text evidence="2">The sequence shown here is derived from an EMBL/GenBank/DDBJ whole genome shotgun (WGS) entry which is preliminary data.</text>
</comment>
<evidence type="ECO:0000313" key="2">
    <source>
        <dbReference type="EMBL" id="KAF0976294.1"/>
    </source>
</evidence>